<dbReference type="EC" id="6.3.2.1" evidence="8"/>
<evidence type="ECO:0000256" key="4">
    <source>
        <dbReference type="ARBA" id="ARBA00022655"/>
    </source>
</evidence>
<comment type="caution">
    <text evidence="9">The sequence shown here is derived from an EMBL/GenBank/DDBJ whole genome shotgun (WGS) entry which is preliminary data.</text>
</comment>
<name>A0ABX0JUT8_9PROT</name>
<comment type="similarity">
    <text evidence="2 8">Belongs to the pantothenate synthetase family.</text>
</comment>
<dbReference type="HAMAP" id="MF_00158">
    <property type="entry name" value="PanC"/>
    <property type="match status" value="1"/>
</dbReference>
<evidence type="ECO:0000313" key="9">
    <source>
        <dbReference type="EMBL" id="NHN87137.1"/>
    </source>
</evidence>
<dbReference type="Gene3D" id="3.40.50.620">
    <property type="entry name" value="HUPs"/>
    <property type="match status" value="1"/>
</dbReference>
<feature type="binding site" evidence="8">
    <location>
        <position position="58"/>
    </location>
    <ligand>
        <name>(R)-pantoate</name>
        <dbReference type="ChEBI" id="CHEBI:15980"/>
    </ligand>
</feature>
<keyword evidence="8" id="KW-0963">Cytoplasm</keyword>
<evidence type="ECO:0000256" key="8">
    <source>
        <dbReference type="HAMAP-Rule" id="MF_00158"/>
    </source>
</evidence>
<comment type="subunit">
    <text evidence="8">Homodimer.</text>
</comment>
<sequence>MQVLSSIAAVREARAAVGATLGFVPTMGFLHEGHLSLVRRAKTECGAVAVSIFINPTQFAPGEDLDRYPRALERDLDLLRGAGAAFVFTPQAAEMYPPGFATSIDVGPVARPLEGAVRPGHFSGVATVVTKLFNIVQPTRAYFGQKDGQQCAVIRRLVTDLNMPLEVMVCDTVRSESGLALSSRNSYLGAEERERAVLLHESLRAAQARVAAGERDASVVREVVRSVLAREPAFAVDYVSVADPLELNELEWIGDEALVSLAVRVGATRLIDNMVVRPGMN</sequence>
<evidence type="ECO:0000256" key="7">
    <source>
        <dbReference type="ARBA" id="ARBA00048258"/>
    </source>
</evidence>
<feature type="active site" description="Proton donor" evidence="8">
    <location>
        <position position="34"/>
    </location>
</feature>
<comment type="function">
    <text evidence="8">Catalyzes the condensation of pantoate with beta-alanine in an ATP-dependent reaction via a pantoyl-adenylate intermediate.</text>
</comment>
<keyword evidence="5 8" id="KW-0547">Nucleotide-binding</keyword>
<dbReference type="GO" id="GO:0004592">
    <property type="term" value="F:pantoate-beta-alanine ligase activity"/>
    <property type="evidence" value="ECO:0007669"/>
    <property type="project" value="UniProtKB-EC"/>
</dbReference>
<evidence type="ECO:0000256" key="6">
    <source>
        <dbReference type="ARBA" id="ARBA00022840"/>
    </source>
</evidence>
<dbReference type="PANTHER" id="PTHR21299">
    <property type="entry name" value="CYTIDYLATE KINASE/PANTOATE-BETA-ALANINE LIGASE"/>
    <property type="match status" value="1"/>
</dbReference>
<evidence type="ECO:0000256" key="5">
    <source>
        <dbReference type="ARBA" id="ARBA00022741"/>
    </source>
</evidence>
<keyword evidence="10" id="KW-1185">Reference proteome</keyword>
<dbReference type="Pfam" id="PF02569">
    <property type="entry name" value="Pantoate_ligase"/>
    <property type="match status" value="1"/>
</dbReference>
<comment type="pathway">
    <text evidence="1 8">Cofactor biosynthesis; (R)-pantothenate biosynthesis; (R)-pantothenate from (R)-pantoate and beta-alanine: step 1/1.</text>
</comment>
<gene>
    <name evidence="8" type="primary">panC</name>
    <name evidence="9" type="ORF">GOB81_00595</name>
</gene>
<comment type="subcellular location">
    <subcellularLocation>
        <location evidence="8">Cytoplasm</location>
    </subcellularLocation>
</comment>
<protein>
    <recommendedName>
        <fullName evidence="8">Pantothenate synthetase</fullName>
        <shortName evidence="8">PS</shortName>
        <ecNumber evidence="8">6.3.2.1</ecNumber>
    </recommendedName>
    <alternativeName>
        <fullName evidence="8">Pantoate--beta-alanine ligase</fullName>
    </alternativeName>
    <alternativeName>
        <fullName evidence="8">Pantoate-activating enzyme</fullName>
    </alternativeName>
</protein>
<dbReference type="SUPFAM" id="SSF52374">
    <property type="entry name" value="Nucleotidylyl transferase"/>
    <property type="match status" value="1"/>
</dbReference>
<comment type="catalytic activity">
    <reaction evidence="7 8">
        <text>(R)-pantoate + beta-alanine + ATP = (R)-pantothenate + AMP + diphosphate + H(+)</text>
        <dbReference type="Rhea" id="RHEA:10912"/>
        <dbReference type="ChEBI" id="CHEBI:15378"/>
        <dbReference type="ChEBI" id="CHEBI:15980"/>
        <dbReference type="ChEBI" id="CHEBI:29032"/>
        <dbReference type="ChEBI" id="CHEBI:30616"/>
        <dbReference type="ChEBI" id="CHEBI:33019"/>
        <dbReference type="ChEBI" id="CHEBI:57966"/>
        <dbReference type="ChEBI" id="CHEBI:456215"/>
        <dbReference type="EC" id="6.3.2.1"/>
    </reaction>
</comment>
<keyword evidence="4 8" id="KW-0566">Pantothenate biosynthesis</keyword>
<feature type="binding site" evidence="8">
    <location>
        <begin position="144"/>
        <end position="147"/>
    </location>
    <ligand>
        <name>ATP</name>
        <dbReference type="ChEBI" id="CHEBI:30616"/>
    </ligand>
</feature>
<proteinExistence type="inferred from homology"/>
<evidence type="ECO:0000313" key="10">
    <source>
        <dbReference type="Proteomes" id="UP000631653"/>
    </source>
</evidence>
<feature type="binding site" evidence="8">
    <location>
        <position position="173"/>
    </location>
    <ligand>
        <name>ATP</name>
        <dbReference type="ChEBI" id="CHEBI:30616"/>
    </ligand>
</feature>
<evidence type="ECO:0000256" key="2">
    <source>
        <dbReference type="ARBA" id="ARBA00009256"/>
    </source>
</evidence>
<feature type="binding site" evidence="8">
    <location>
        <position position="58"/>
    </location>
    <ligand>
        <name>beta-alanine</name>
        <dbReference type="ChEBI" id="CHEBI:57966"/>
    </ligand>
</feature>
<feature type="binding site" evidence="8">
    <location>
        <begin position="27"/>
        <end position="34"/>
    </location>
    <ligand>
        <name>ATP</name>
        <dbReference type="ChEBI" id="CHEBI:30616"/>
    </ligand>
</feature>
<reference evidence="9 10" key="1">
    <citation type="journal article" date="2020" name="Int. J. Syst. Evol. Microbiol.">
        <title>Novel acetic acid bacteria from cider fermentations: Acetobacter conturbans sp. nov. and Acetobacter fallax sp. nov.</title>
        <authorList>
            <person name="Sombolestani A.S."/>
            <person name="Cleenwerck I."/>
            <person name="Cnockaert M."/>
            <person name="Borremans W."/>
            <person name="Wieme A.D."/>
            <person name="De Vuyst L."/>
            <person name="Vandamme P."/>
        </authorList>
    </citation>
    <scope>NUCLEOTIDE SEQUENCE [LARGE SCALE GENOMIC DNA]</scope>
    <source>
        <strain evidence="9 10">LMG 1627</strain>
    </source>
</reference>
<organism evidence="9 10">
    <name type="scientific">Acetobacter conturbans</name>
    <dbReference type="NCBI Taxonomy" id="1737472"/>
    <lineage>
        <taxon>Bacteria</taxon>
        <taxon>Pseudomonadati</taxon>
        <taxon>Pseudomonadota</taxon>
        <taxon>Alphaproteobacteria</taxon>
        <taxon>Acetobacterales</taxon>
        <taxon>Acetobacteraceae</taxon>
        <taxon>Acetobacter</taxon>
    </lineage>
</organism>
<dbReference type="Proteomes" id="UP000631653">
    <property type="component" value="Unassembled WGS sequence"/>
</dbReference>
<accession>A0ABX0JUT8</accession>
<keyword evidence="6 8" id="KW-0067">ATP-binding</keyword>
<dbReference type="InterPro" id="IPR042176">
    <property type="entry name" value="Pantoate_ligase_C"/>
</dbReference>
<dbReference type="EMBL" id="WOSY01000001">
    <property type="protein sequence ID" value="NHN87137.1"/>
    <property type="molecule type" value="Genomic_DNA"/>
</dbReference>
<dbReference type="Gene3D" id="3.30.1300.10">
    <property type="entry name" value="Pantoate-beta-alanine ligase, C-terminal domain"/>
    <property type="match status" value="1"/>
</dbReference>
<comment type="miscellaneous">
    <text evidence="8">The reaction proceeds by a bi uni uni bi ping pong mechanism.</text>
</comment>
<dbReference type="NCBIfam" id="TIGR00018">
    <property type="entry name" value="panC"/>
    <property type="match status" value="1"/>
</dbReference>
<feature type="binding site" evidence="8">
    <location>
        <position position="150"/>
    </location>
    <ligand>
        <name>(R)-pantoate</name>
        <dbReference type="ChEBI" id="CHEBI:15980"/>
    </ligand>
</feature>
<dbReference type="InterPro" id="IPR003721">
    <property type="entry name" value="Pantoate_ligase"/>
</dbReference>
<keyword evidence="3 8" id="KW-0436">Ligase</keyword>
<dbReference type="CDD" id="cd00560">
    <property type="entry name" value="PanC"/>
    <property type="match status" value="1"/>
</dbReference>
<dbReference type="InterPro" id="IPR014729">
    <property type="entry name" value="Rossmann-like_a/b/a_fold"/>
</dbReference>
<dbReference type="PANTHER" id="PTHR21299:SF1">
    <property type="entry name" value="PANTOATE--BETA-ALANINE LIGASE"/>
    <property type="match status" value="1"/>
</dbReference>
<evidence type="ECO:0000256" key="3">
    <source>
        <dbReference type="ARBA" id="ARBA00022598"/>
    </source>
</evidence>
<evidence type="ECO:0000256" key="1">
    <source>
        <dbReference type="ARBA" id="ARBA00004990"/>
    </source>
</evidence>
<feature type="binding site" evidence="8">
    <location>
        <begin position="181"/>
        <end position="184"/>
    </location>
    <ligand>
        <name>ATP</name>
        <dbReference type="ChEBI" id="CHEBI:30616"/>
    </ligand>
</feature>